<dbReference type="PANTHER" id="PTHR11439">
    <property type="entry name" value="GAG-POL-RELATED RETROTRANSPOSON"/>
    <property type="match status" value="1"/>
</dbReference>
<protein>
    <recommendedName>
        <fullName evidence="3">Reverse transcriptase Ty1/copia-type domain-containing protein</fullName>
    </recommendedName>
</protein>
<dbReference type="PANTHER" id="PTHR11439:SF502">
    <property type="entry name" value="SECRETED RXLR EFFECTOR PROTEIN 161-LIKE"/>
    <property type="match status" value="1"/>
</dbReference>
<comment type="caution">
    <text evidence="1">The sequence shown here is derived from an EMBL/GenBank/DDBJ whole genome shotgun (WGS) entry which is preliminary data.</text>
</comment>
<evidence type="ECO:0000313" key="2">
    <source>
        <dbReference type="Proteomes" id="UP000467840"/>
    </source>
</evidence>
<name>A0A6A6NIC9_HEVBR</name>
<evidence type="ECO:0000313" key="1">
    <source>
        <dbReference type="EMBL" id="KAF2324925.1"/>
    </source>
</evidence>
<keyword evidence="2" id="KW-1185">Reference proteome</keyword>
<dbReference type="AlphaFoldDB" id="A0A6A6NIC9"/>
<organism evidence="1 2">
    <name type="scientific">Hevea brasiliensis</name>
    <name type="common">Para rubber tree</name>
    <name type="synonym">Siphonia brasiliensis</name>
    <dbReference type="NCBI Taxonomy" id="3981"/>
    <lineage>
        <taxon>Eukaryota</taxon>
        <taxon>Viridiplantae</taxon>
        <taxon>Streptophyta</taxon>
        <taxon>Embryophyta</taxon>
        <taxon>Tracheophyta</taxon>
        <taxon>Spermatophyta</taxon>
        <taxon>Magnoliopsida</taxon>
        <taxon>eudicotyledons</taxon>
        <taxon>Gunneridae</taxon>
        <taxon>Pentapetalae</taxon>
        <taxon>rosids</taxon>
        <taxon>fabids</taxon>
        <taxon>Malpighiales</taxon>
        <taxon>Euphorbiaceae</taxon>
        <taxon>Crotonoideae</taxon>
        <taxon>Micrandreae</taxon>
        <taxon>Hevea</taxon>
    </lineage>
</organism>
<reference evidence="1 2" key="1">
    <citation type="journal article" date="2020" name="Mol. Plant">
        <title>The Chromosome-Based Rubber Tree Genome Provides New Insights into Spurge Genome Evolution and Rubber Biosynthesis.</title>
        <authorList>
            <person name="Liu J."/>
            <person name="Shi C."/>
            <person name="Shi C.C."/>
            <person name="Li W."/>
            <person name="Zhang Q.J."/>
            <person name="Zhang Y."/>
            <person name="Li K."/>
            <person name="Lu H.F."/>
            <person name="Shi C."/>
            <person name="Zhu S.T."/>
            <person name="Xiao Z.Y."/>
            <person name="Nan H."/>
            <person name="Yue Y."/>
            <person name="Zhu X.G."/>
            <person name="Wu Y."/>
            <person name="Hong X.N."/>
            <person name="Fan G.Y."/>
            <person name="Tong Y."/>
            <person name="Zhang D."/>
            <person name="Mao C.L."/>
            <person name="Liu Y.L."/>
            <person name="Hao S.J."/>
            <person name="Liu W.Q."/>
            <person name="Lv M.Q."/>
            <person name="Zhang H.B."/>
            <person name="Liu Y."/>
            <person name="Hu-Tang G.R."/>
            <person name="Wang J.P."/>
            <person name="Wang J.H."/>
            <person name="Sun Y.H."/>
            <person name="Ni S.B."/>
            <person name="Chen W.B."/>
            <person name="Zhang X.C."/>
            <person name="Jiao Y.N."/>
            <person name="Eichler E.E."/>
            <person name="Li G.H."/>
            <person name="Liu X."/>
            <person name="Gao L.Z."/>
        </authorList>
    </citation>
    <scope>NUCLEOTIDE SEQUENCE [LARGE SCALE GENOMIC DNA]</scope>
    <source>
        <strain evidence="2">cv. GT1</strain>
        <tissue evidence="1">Leaf</tissue>
    </source>
</reference>
<dbReference type="Proteomes" id="UP000467840">
    <property type="component" value="Chromosome 5"/>
</dbReference>
<proteinExistence type="predicted"/>
<gene>
    <name evidence="1" type="ORF">GH714_021301</name>
</gene>
<accession>A0A6A6NIC9</accession>
<evidence type="ECO:0008006" key="3">
    <source>
        <dbReference type="Google" id="ProtNLM"/>
    </source>
</evidence>
<dbReference type="CDD" id="cd09272">
    <property type="entry name" value="RNase_HI_RT_Ty1"/>
    <property type="match status" value="1"/>
</dbReference>
<dbReference type="EMBL" id="JAAGAX010000001">
    <property type="protein sequence ID" value="KAF2324925.1"/>
    <property type="molecule type" value="Genomic_DNA"/>
</dbReference>
<sequence>MKFDELSKWNWDKKEIKPVNQIETKRKLSQEGKVIATNPLEDENSNVENVHVRGTRAITDIYERYSDWAGSIDDFKSTLGYVFSFGSGVFSWNSKKQDVIAQSSAEAEYISAVGAANQAIWLRKILSDLGPVQREATVIFVDNKSAIAIIKNPV</sequence>